<dbReference type="Pfam" id="PF14383">
    <property type="entry name" value="VARLMGL"/>
    <property type="match status" value="1"/>
</dbReference>
<feature type="compositionally biased region" description="Polar residues" evidence="1">
    <location>
        <begin position="213"/>
        <end position="227"/>
    </location>
</feature>
<evidence type="ECO:0000313" key="4">
    <source>
        <dbReference type="Proteomes" id="UP001457282"/>
    </source>
</evidence>
<sequence>MESTPVSPSVIAKLMGLDELPQQQPVQKGRRVLSENYFRRVASIGVREKCHSLRLVVDHKEFKEANEVGSTLKGDTHSNLSVDKRASNFCVSESKMEVTRQENFQVSPEFIDNEYESLPGEVGVYGLHKYSRSPLESNKKGCSPSTRIVVLKPKHGKAENAARCFPPTSSLEAYHLIVEKCSEFSSPRNGKIHSEGKEPMGKVSRLRSGGGNSIATERSPSSIDQKNQYQSFSYSDESYVAREAKKKLSERWKMTEKFEGYGRADRGITLGDLLAMPIHETGPRKLNYKLGRHFQPGKKLRRHDLKDLDLSKFRTHQDKYEALCNEWSFRPKRCVNWVQSRSSRYKFNQKDGSKPIKLRTNNKKFPSSSGLEIEGNLMVENTCVVHNYLKNGTEEKDSNTTDTLVQKETSMEVDEENSFPLHCFTTSDCMAGLEEAYQPSPVSVLEPLFRGENSPTPELLGRISVDTSEYSDTYSEGSGMIVSSDDDTDEQSVSDYKENSVMGLFKVEESRDFSYLIDVLLEAGFIVGA</sequence>
<name>A0AAW1W1P2_RUBAR</name>
<dbReference type="PANTHER" id="PTHR46836">
    <property type="entry name" value="AFADIN"/>
    <property type="match status" value="1"/>
</dbReference>
<dbReference type="AlphaFoldDB" id="A0AAW1W1P2"/>
<comment type="caution">
    <text evidence="3">The sequence shown here is derived from an EMBL/GenBank/DDBJ whole genome shotgun (WGS) entry which is preliminary data.</text>
</comment>
<evidence type="ECO:0000256" key="1">
    <source>
        <dbReference type="SAM" id="MobiDB-lite"/>
    </source>
</evidence>
<evidence type="ECO:0000313" key="3">
    <source>
        <dbReference type="EMBL" id="KAK9913391.1"/>
    </source>
</evidence>
<dbReference type="EMBL" id="JBEDUW010000007">
    <property type="protein sequence ID" value="KAK9913391.1"/>
    <property type="molecule type" value="Genomic_DNA"/>
</dbReference>
<reference evidence="3 4" key="1">
    <citation type="journal article" date="2023" name="G3 (Bethesda)">
        <title>A chromosome-length genome assembly and annotation of blackberry (Rubus argutus, cv. 'Hillquist').</title>
        <authorList>
            <person name="Bruna T."/>
            <person name="Aryal R."/>
            <person name="Dudchenko O."/>
            <person name="Sargent D.J."/>
            <person name="Mead D."/>
            <person name="Buti M."/>
            <person name="Cavallini A."/>
            <person name="Hytonen T."/>
            <person name="Andres J."/>
            <person name="Pham M."/>
            <person name="Weisz D."/>
            <person name="Mascagni F."/>
            <person name="Usai G."/>
            <person name="Natali L."/>
            <person name="Bassil N."/>
            <person name="Fernandez G.E."/>
            <person name="Lomsadze A."/>
            <person name="Armour M."/>
            <person name="Olukolu B."/>
            <person name="Poorten T."/>
            <person name="Britton C."/>
            <person name="Davik J."/>
            <person name="Ashrafi H."/>
            <person name="Aiden E.L."/>
            <person name="Borodovsky M."/>
            <person name="Worthington M."/>
        </authorList>
    </citation>
    <scope>NUCLEOTIDE SEQUENCE [LARGE SCALE GENOMIC DNA]</scope>
    <source>
        <strain evidence="3">PI 553951</strain>
    </source>
</reference>
<gene>
    <name evidence="3" type="ORF">M0R45_037209</name>
</gene>
<proteinExistence type="predicted"/>
<protein>
    <recommendedName>
        <fullName evidence="2">DUF3741 domain-containing protein</fullName>
    </recommendedName>
</protein>
<dbReference type="PANTHER" id="PTHR46836:SF7">
    <property type="entry name" value="PHOSPHATIDYLINOSITOL N-ACETYGLUCOSAMINLYTRANSFERASE SUBUNIT P-LIKE PROTEIN"/>
    <property type="match status" value="1"/>
</dbReference>
<feature type="region of interest" description="Disordered" evidence="1">
    <location>
        <begin position="187"/>
        <end position="227"/>
    </location>
</feature>
<dbReference type="InterPro" id="IPR032795">
    <property type="entry name" value="DUF3741-assoc"/>
</dbReference>
<organism evidence="3 4">
    <name type="scientific">Rubus argutus</name>
    <name type="common">Southern blackberry</name>
    <dbReference type="NCBI Taxonomy" id="59490"/>
    <lineage>
        <taxon>Eukaryota</taxon>
        <taxon>Viridiplantae</taxon>
        <taxon>Streptophyta</taxon>
        <taxon>Embryophyta</taxon>
        <taxon>Tracheophyta</taxon>
        <taxon>Spermatophyta</taxon>
        <taxon>Magnoliopsida</taxon>
        <taxon>eudicotyledons</taxon>
        <taxon>Gunneridae</taxon>
        <taxon>Pentapetalae</taxon>
        <taxon>rosids</taxon>
        <taxon>fabids</taxon>
        <taxon>Rosales</taxon>
        <taxon>Rosaceae</taxon>
        <taxon>Rosoideae</taxon>
        <taxon>Rosoideae incertae sedis</taxon>
        <taxon>Rubus</taxon>
    </lineage>
</organism>
<dbReference type="Proteomes" id="UP001457282">
    <property type="component" value="Unassembled WGS sequence"/>
</dbReference>
<accession>A0AAW1W1P2</accession>
<keyword evidence="4" id="KW-1185">Reference proteome</keyword>
<feature type="domain" description="DUF3741" evidence="2">
    <location>
        <begin position="7"/>
        <end position="24"/>
    </location>
</feature>
<evidence type="ECO:0000259" key="2">
    <source>
        <dbReference type="Pfam" id="PF14383"/>
    </source>
</evidence>